<dbReference type="EMBL" id="CP093217">
    <property type="protein sequence ID" value="UQW82374.1"/>
    <property type="molecule type" value="Genomic_DNA"/>
</dbReference>
<dbReference type="NCBIfam" id="NF047564">
    <property type="entry name" value="PSM_export_PmtD"/>
    <property type="match status" value="1"/>
</dbReference>
<evidence type="ECO:0000313" key="4">
    <source>
        <dbReference type="Proteomes" id="UP000223828"/>
    </source>
</evidence>
<feature type="transmembrane region" description="Helical" evidence="1">
    <location>
        <begin position="90"/>
        <end position="115"/>
    </location>
</feature>
<reference evidence="2" key="3">
    <citation type="submission" date="2017-10" db="EMBL/GenBank/DDBJ databases">
        <authorList>
            <person name="Vrbovska V."/>
            <person name="Kovarovic V."/>
            <person name="Indrakova A."/>
        </authorList>
    </citation>
    <scope>NUCLEOTIDE SEQUENCE</scope>
    <source>
        <strain evidence="2">CCM 8730</strain>
    </source>
</reference>
<dbReference type="Proteomes" id="UP001056588">
    <property type="component" value="Chromosome"/>
</dbReference>
<dbReference type="AlphaFoldDB" id="A0A2C6WF89"/>
<keyword evidence="5" id="KW-1185">Reference proteome</keyword>
<evidence type="ECO:0000313" key="2">
    <source>
        <dbReference type="EMBL" id="PHK49488.1"/>
    </source>
</evidence>
<keyword evidence="1" id="KW-0472">Membrane</keyword>
<dbReference type="Pfam" id="PF12679">
    <property type="entry name" value="ABC2_membrane_2"/>
    <property type="match status" value="1"/>
</dbReference>
<evidence type="ECO:0000313" key="3">
    <source>
        <dbReference type="EMBL" id="UQW82374.1"/>
    </source>
</evidence>
<evidence type="ECO:0000256" key="1">
    <source>
        <dbReference type="SAM" id="Phobius"/>
    </source>
</evidence>
<dbReference type="GO" id="GO:0005886">
    <property type="term" value="C:plasma membrane"/>
    <property type="evidence" value="ECO:0007669"/>
    <property type="project" value="UniProtKB-SubCell"/>
</dbReference>
<feature type="transmembrane region" description="Helical" evidence="1">
    <location>
        <begin position="217"/>
        <end position="236"/>
    </location>
</feature>
<gene>
    <name evidence="2" type="ORF">BTJ66_07730</name>
    <name evidence="3" type="ORF">MNY58_04585</name>
</gene>
<accession>A0A2C6WF89</accession>
<protein>
    <submittedName>
        <fullName evidence="3">ABC transporter permease subunit</fullName>
    </submittedName>
</protein>
<dbReference type="Proteomes" id="UP000223828">
    <property type="component" value="Unassembled WGS sequence"/>
</dbReference>
<keyword evidence="1" id="KW-0812">Transmembrane</keyword>
<name>A0A2C6WF89_9STAP</name>
<organism evidence="2 4">
    <name type="scientific">Staphylococcus edaphicus</name>
    <dbReference type="NCBI Taxonomy" id="1955013"/>
    <lineage>
        <taxon>Bacteria</taxon>
        <taxon>Bacillati</taxon>
        <taxon>Bacillota</taxon>
        <taxon>Bacilli</taxon>
        <taxon>Bacillales</taxon>
        <taxon>Staphylococcaceae</taxon>
        <taxon>Staphylococcus</taxon>
    </lineage>
</organism>
<feature type="transmembrane region" description="Helical" evidence="1">
    <location>
        <begin position="135"/>
        <end position="153"/>
    </location>
</feature>
<feature type="transmembrane region" description="Helical" evidence="1">
    <location>
        <begin position="160"/>
        <end position="177"/>
    </location>
</feature>
<dbReference type="GO" id="GO:0140359">
    <property type="term" value="F:ABC-type transporter activity"/>
    <property type="evidence" value="ECO:0007669"/>
    <property type="project" value="InterPro"/>
</dbReference>
<dbReference type="EMBL" id="MRZN01000011">
    <property type="protein sequence ID" value="PHK49488.1"/>
    <property type="molecule type" value="Genomic_DNA"/>
</dbReference>
<proteinExistence type="predicted"/>
<reference evidence="3" key="4">
    <citation type="submission" date="2022-03" db="EMBL/GenBank/DDBJ databases">
        <title>Complete Genome Sequence of Staphylococcus edaphicus strain CCM 8731.</title>
        <authorList>
            <person name="Rimmer C.O."/>
            <person name="Thomas J.C."/>
        </authorList>
    </citation>
    <scope>NUCLEOTIDE SEQUENCE</scope>
    <source>
        <strain evidence="3">CCM 8731</strain>
    </source>
</reference>
<reference evidence="4" key="2">
    <citation type="submission" date="2017-10" db="EMBL/GenBank/DDBJ databases">
        <title>Staphylococcus edaphicus sp. nov., isolated in Antarctica, harbouring mecC gene and genomic islands essential in adaptation to extreme environment.</title>
        <authorList>
            <person name="Pantucek R."/>
            <person name="Sedlacek I."/>
            <person name="Indrakova A."/>
            <person name="Vrbovska V."/>
            <person name="Maslanova I."/>
            <person name="Kovarovic V."/>
            <person name="Svec P."/>
            <person name="Kralova S."/>
            <person name="Kristofova L."/>
            <person name="Keklakova J."/>
            <person name="Petras P."/>
            <person name="Doskar J."/>
        </authorList>
    </citation>
    <scope>NUCLEOTIDE SEQUENCE [LARGE SCALE GENOMIC DNA]</scope>
    <source>
        <strain evidence="4">CCM 5085</strain>
    </source>
</reference>
<feature type="transmembrane region" description="Helical" evidence="1">
    <location>
        <begin position="21"/>
        <end position="39"/>
    </location>
</feature>
<keyword evidence="1" id="KW-1133">Transmembrane helix</keyword>
<reference evidence="2" key="1">
    <citation type="journal article" date="2017" name="Appl. Environ. Microbiol.">
        <title>Staphylococcus edaphicus sp. nov., isolated in Antarctica, harbours mecC gene and genomic islands with suspected role in adaptation to extreme environment.</title>
        <authorList>
            <person name="Pantucek R."/>
            <person name="Sedlacek I."/>
            <person name="Indrakova A."/>
            <person name="Vrbovska V."/>
            <person name="Maslanova I."/>
            <person name="Kovarovic V."/>
            <person name="Svec P."/>
            <person name="Kralova S."/>
            <person name="Kristofova L."/>
            <person name="Keklakova J."/>
            <person name="Petras P."/>
            <person name="Doskar J."/>
        </authorList>
    </citation>
    <scope>NUCLEOTIDE SEQUENCE</scope>
    <source>
        <strain evidence="2">CCM 8730</strain>
    </source>
</reference>
<dbReference type="OrthoDB" id="2412131at2"/>
<sequence length="242" mass="27413">MNSLQLVKYDMYSIFKSPLTYLALLLTILPLVGFTILFVQQSDEINGNTLLSIGSWFFSIMGLLFVIKTITRDISQGTIQLYMNKTSSRIGYVVAKVISIILIAILITAVLVAFVLIVQGIVDGKNITTNKAFELLWFFLMFHLFFGLLLYLFSLIVPKTALIFTLGIFLVLIVPFAEPFLPMIPKIGDNIQDSLKYIPFSYLTSKTTSGDYTFTNWQWFITSASIVILFIVNIFYSSKKDI</sequence>
<dbReference type="RefSeq" id="WP_099090394.1">
    <property type="nucleotide sequence ID" value="NZ_CP093217.1"/>
</dbReference>
<evidence type="ECO:0000313" key="5">
    <source>
        <dbReference type="Proteomes" id="UP001056588"/>
    </source>
</evidence>
<feature type="transmembrane region" description="Helical" evidence="1">
    <location>
        <begin position="51"/>
        <end position="70"/>
    </location>
</feature>